<sequence>MNRNPALFSCLYLMLAGTLLLSQATTAVSHQDNLSGVWSGTMVIAGDSIDLRVV</sequence>
<proteinExistence type="predicted"/>
<accession>A0A382CCR8</accession>
<reference evidence="1" key="1">
    <citation type="submission" date="2018-05" db="EMBL/GenBank/DDBJ databases">
        <authorList>
            <person name="Lanie J.A."/>
            <person name="Ng W.-L."/>
            <person name="Kazmierczak K.M."/>
            <person name="Andrzejewski T.M."/>
            <person name="Davidsen T.M."/>
            <person name="Wayne K.J."/>
            <person name="Tettelin H."/>
            <person name="Glass J.I."/>
            <person name="Rusch D."/>
            <person name="Podicherti R."/>
            <person name="Tsui H.-C.T."/>
            <person name="Winkler M.E."/>
        </authorList>
    </citation>
    <scope>NUCLEOTIDE SEQUENCE</scope>
</reference>
<dbReference type="AlphaFoldDB" id="A0A382CCR8"/>
<organism evidence="1">
    <name type="scientific">marine metagenome</name>
    <dbReference type="NCBI Taxonomy" id="408172"/>
    <lineage>
        <taxon>unclassified sequences</taxon>
        <taxon>metagenomes</taxon>
        <taxon>ecological metagenomes</taxon>
    </lineage>
</organism>
<feature type="non-terminal residue" evidence="1">
    <location>
        <position position="54"/>
    </location>
</feature>
<name>A0A382CCR8_9ZZZZ</name>
<evidence type="ECO:0000313" key="1">
    <source>
        <dbReference type="EMBL" id="SVB23830.1"/>
    </source>
</evidence>
<dbReference type="EMBL" id="UINC01033874">
    <property type="protein sequence ID" value="SVB23830.1"/>
    <property type="molecule type" value="Genomic_DNA"/>
</dbReference>
<protein>
    <submittedName>
        <fullName evidence="1">Uncharacterized protein</fullName>
    </submittedName>
</protein>
<gene>
    <name evidence="1" type="ORF">METZ01_LOCUS176684</name>
</gene>